<proteinExistence type="predicted"/>
<feature type="compositionally biased region" description="Basic and acidic residues" evidence="1">
    <location>
        <begin position="64"/>
        <end position="74"/>
    </location>
</feature>
<reference evidence="3" key="1">
    <citation type="submission" date="2023-07" db="EMBL/GenBank/DDBJ databases">
        <authorList>
            <consortium name="AG Swart"/>
            <person name="Singh M."/>
            <person name="Singh A."/>
            <person name="Seah K."/>
            <person name="Emmerich C."/>
        </authorList>
    </citation>
    <scope>NUCLEOTIDE SEQUENCE</scope>
    <source>
        <strain evidence="3">DP1</strain>
    </source>
</reference>
<name>A0AAD1UHX8_EUPCR</name>
<accession>A0AAD1UHX8</accession>
<feature type="region of interest" description="Disordered" evidence="1">
    <location>
        <begin position="58"/>
        <end position="91"/>
    </location>
</feature>
<dbReference type="PANTHER" id="PTHR14248">
    <property type="entry name" value="CYCLIN Y, ISOFORM A"/>
    <property type="match status" value="1"/>
</dbReference>
<keyword evidence="4" id="KW-1185">Reference proteome</keyword>
<gene>
    <name evidence="3" type="ORF">ECRASSUSDP1_LOCUS6968</name>
</gene>
<dbReference type="Gene3D" id="1.10.472.10">
    <property type="entry name" value="Cyclin-like"/>
    <property type="match status" value="1"/>
</dbReference>
<feature type="domain" description="Cyclin N-terminal" evidence="2">
    <location>
        <begin position="255"/>
        <end position="352"/>
    </location>
</feature>
<sequence>MKLYNTLSLCKHKTLNLFHSLEDPKLLQESLSACQSAASLGCNVLKSSEGFITPTILPKEGDEEQKLSPSRDTEPSTFVGGQLRASAKNSGTKQDDEHCYLLNRRLGLSAYNLKHKPAYKDVSMTIVVPHKNFQVKNNKISVTKMPNQKLLKNKIRKERKELISLQSKARGQHMYLQNMKKMVKMVSTIIYYHIIHSHGQSDKPSKLANLFNQKKIFEDLGTESFIVVDSFGSTSSSIVVHRDRVIPKVKIDTDFNKYKIYEFLEVVIGSLNLHLECVLLSLVYLETLMTKKGCEIRMSNWRPLLLTCLILACKYWEEGGYWNSDFSEITSFPIDVINDLESKALELLEYKLFISSHLYSQYYMEVRALYKKVRKEEQKNKMKNQYKKYGVKTRKATRDLIN</sequence>
<evidence type="ECO:0000313" key="3">
    <source>
        <dbReference type="EMBL" id="CAI2365663.1"/>
    </source>
</evidence>
<evidence type="ECO:0000313" key="4">
    <source>
        <dbReference type="Proteomes" id="UP001295684"/>
    </source>
</evidence>
<dbReference type="Pfam" id="PF00134">
    <property type="entry name" value="Cyclin_N"/>
    <property type="match status" value="1"/>
</dbReference>
<evidence type="ECO:0000256" key="1">
    <source>
        <dbReference type="SAM" id="MobiDB-lite"/>
    </source>
</evidence>
<evidence type="ECO:0000259" key="2">
    <source>
        <dbReference type="Pfam" id="PF00134"/>
    </source>
</evidence>
<dbReference type="Proteomes" id="UP001295684">
    <property type="component" value="Unassembled WGS sequence"/>
</dbReference>
<dbReference type="AlphaFoldDB" id="A0AAD1UHX8"/>
<dbReference type="InterPro" id="IPR036915">
    <property type="entry name" value="Cyclin-like_sf"/>
</dbReference>
<dbReference type="InterPro" id="IPR006671">
    <property type="entry name" value="Cyclin_N"/>
</dbReference>
<organism evidence="3 4">
    <name type="scientific">Euplotes crassus</name>
    <dbReference type="NCBI Taxonomy" id="5936"/>
    <lineage>
        <taxon>Eukaryota</taxon>
        <taxon>Sar</taxon>
        <taxon>Alveolata</taxon>
        <taxon>Ciliophora</taxon>
        <taxon>Intramacronucleata</taxon>
        <taxon>Spirotrichea</taxon>
        <taxon>Hypotrichia</taxon>
        <taxon>Euplotida</taxon>
        <taxon>Euplotidae</taxon>
        <taxon>Moneuplotes</taxon>
    </lineage>
</organism>
<dbReference type="SUPFAM" id="SSF47954">
    <property type="entry name" value="Cyclin-like"/>
    <property type="match status" value="1"/>
</dbReference>
<dbReference type="EMBL" id="CAMPGE010006771">
    <property type="protein sequence ID" value="CAI2365663.1"/>
    <property type="molecule type" value="Genomic_DNA"/>
</dbReference>
<comment type="caution">
    <text evidence="3">The sequence shown here is derived from an EMBL/GenBank/DDBJ whole genome shotgun (WGS) entry which is preliminary data.</text>
</comment>
<protein>
    <recommendedName>
        <fullName evidence="2">Cyclin N-terminal domain-containing protein</fullName>
    </recommendedName>
</protein>